<evidence type="ECO:0000313" key="2">
    <source>
        <dbReference type="Proteomes" id="UP000324800"/>
    </source>
</evidence>
<feature type="non-terminal residue" evidence="1">
    <location>
        <position position="90"/>
    </location>
</feature>
<gene>
    <name evidence="1" type="ORF">EZS28_029835</name>
</gene>
<reference evidence="1 2" key="1">
    <citation type="submission" date="2019-03" db="EMBL/GenBank/DDBJ databases">
        <title>Single cell metagenomics reveals metabolic interactions within the superorganism composed of flagellate Streblomastix strix and complex community of Bacteroidetes bacteria on its surface.</title>
        <authorList>
            <person name="Treitli S.C."/>
            <person name="Kolisko M."/>
            <person name="Husnik F."/>
            <person name="Keeling P."/>
            <person name="Hampl V."/>
        </authorList>
    </citation>
    <scope>NUCLEOTIDE SEQUENCE [LARGE SCALE GENOMIC DNA]</scope>
    <source>
        <strain evidence="1">ST1C</strain>
    </source>
</reference>
<proteinExistence type="predicted"/>
<comment type="caution">
    <text evidence="1">The sequence shown here is derived from an EMBL/GenBank/DDBJ whole genome shotgun (WGS) entry which is preliminary data.</text>
</comment>
<evidence type="ECO:0000313" key="1">
    <source>
        <dbReference type="EMBL" id="KAA6374637.1"/>
    </source>
</evidence>
<organism evidence="1 2">
    <name type="scientific">Streblomastix strix</name>
    <dbReference type="NCBI Taxonomy" id="222440"/>
    <lineage>
        <taxon>Eukaryota</taxon>
        <taxon>Metamonada</taxon>
        <taxon>Preaxostyla</taxon>
        <taxon>Oxymonadida</taxon>
        <taxon>Streblomastigidae</taxon>
        <taxon>Streblomastix</taxon>
    </lineage>
</organism>
<dbReference type="EMBL" id="SNRW01011827">
    <property type="protein sequence ID" value="KAA6374637.1"/>
    <property type="molecule type" value="Genomic_DNA"/>
</dbReference>
<sequence>MTVPSEYNVINGLLGLGPDIMLEILSEIRFILDAQHFLGVPISIINNDPDEIVFTDVDGIMKTISKKTYYRYVTISLTQVLQNGIWQMKA</sequence>
<dbReference type="AlphaFoldDB" id="A0A5J4UWH3"/>
<dbReference type="Proteomes" id="UP000324800">
    <property type="component" value="Unassembled WGS sequence"/>
</dbReference>
<protein>
    <submittedName>
        <fullName evidence="1">Uncharacterized protein</fullName>
    </submittedName>
</protein>
<name>A0A5J4UWH3_9EUKA</name>
<accession>A0A5J4UWH3</accession>